<sequence>MKFDGDPIRYELDLYLDCLYSTIVFLVGLADIYIFSRRRSLAKALNHLHCIWTCSGASGSGVASLSLIGGLVSLVFFVWLQCSLVLREVVHKNTSPSAFEIMKSSLVGWLIYMGFLTPVLLLSLMVFIYGSLTNALKHFLEKTDYAERDTEEKSAVILRDVLELTNELSSYISPISATCFGALLALAMQHVFLLMNPMTRASVNPRFVASYWLCVISGLIISLKLIDVLSKQISEWRLALEDRAGAIKDSLPLLKRIKHPPTVIGLFELRLGILPSIAAFAFSYFMTVLQLKTIIVTSTIQKPTNSCTSRTT</sequence>
<gene>
    <name evidence="3" type="primary">LOC114828086</name>
</gene>
<dbReference type="KEGG" id="goe:114828086"/>
<evidence type="ECO:0000256" key="1">
    <source>
        <dbReference type="SAM" id="Phobius"/>
    </source>
</evidence>
<protein>
    <submittedName>
        <fullName evidence="3">Uncharacterized protein LOC114828086</fullName>
    </submittedName>
</protein>
<dbReference type="AlphaFoldDB" id="A0AAJ7SDG3"/>
<feature type="transmembrane region" description="Helical" evidence="1">
    <location>
        <begin position="207"/>
        <end position="226"/>
    </location>
</feature>
<keyword evidence="1" id="KW-0812">Transmembrane</keyword>
<dbReference type="RefSeq" id="XP_028966652.1">
    <property type="nucleotide sequence ID" value="XM_029110819.1"/>
</dbReference>
<evidence type="ECO:0000313" key="2">
    <source>
        <dbReference type="Proteomes" id="UP000694867"/>
    </source>
</evidence>
<evidence type="ECO:0000313" key="3">
    <source>
        <dbReference type="RefSeq" id="XP_028966652.1"/>
    </source>
</evidence>
<proteinExistence type="predicted"/>
<reference evidence="3" key="1">
    <citation type="submission" date="2025-08" db="UniProtKB">
        <authorList>
            <consortium name="RefSeq"/>
        </authorList>
    </citation>
    <scope>IDENTIFICATION</scope>
</reference>
<keyword evidence="1" id="KW-0472">Membrane</keyword>
<keyword evidence="1" id="KW-1133">Transmembrane helix</keyword>
<dbReference type="Proteomes" id="UP000694867">
    <property type="component" value="Unplaced"/>
</dbReference>
<accession>A0AAJ7SDG3</accession>
<feature type="transmembrane region" description="Helical" evidence="1">
    <location>
        <begin position="263"/>
        <end position="285"/>
    </location>
</feature>
<keyword evidence="2" id="KW-1185">Reference proteome</keyword>
<feature type="transmembrane region" description="Helical" evidence="1">
    <location>
        <begin position="171"/>
        <end position="195"/>
    </location>
</feature>
<name>A0AAJ7SDG3_9ACAR</name>
<feature type="transmembrane region" description="Helical" evidence="1">
    <location>
        <begin position="12"/>
        <end position="35"/>
    </location>
</feature>
<organism evidence="2 3">
    <name type="scientific">Galendromus occidentalis</name>
    <name type="common">western predatory mite</name>
    <dbReference type="NCBI Taxonomy" id="34638"/>
    <lineage>
        <taxon>Eukaryota</taxon>
        <taxon>Metazoa</taxon>
        <taxon>Ecdysozoa</taxon>
        <taxon>Arthropoda</taxon>
        <taxon>Chelicerata</taxon>
        <taxon>Arachnida</taxon>
        <taxon>Acari</taxon>
        <taxon>Parasitiformes</taxon>
        <taxon>Mesostigmata</taxon>
        <taxon>Gamasina</taxon>
        <taxon>Phytoseioidea</taxon>
        <taxon>Phytoseiidae</taxon>
        <taxon>Typhlodrominae</taxon>
        <taxon>Galendromus</taxon>
    </lineage>
</organism>
<feature type="transmembrane region" description="Helical" evidence="1">
    <location>
        <begin position="65"/>
        <end position="86"/>
    </location>
</feature>
<dbReference type="GeneID" id="114828086"/>
<feature type="transmembrane region" description="Helical" evidence="1">
    <location>
        <begin position="106"/>
        <end position="130"/>
    </location>
</feature>